<dbReference type="GO" id="GO:0003700">
    <property type="term" value="F:DNA-binding transcription factor activity"/>
    <property type="evidence" value="ECO:0007669"/>
    <property type="project" value="InterPro"/>
</dbReference>
<comment type="caution">
    <text evidence="7">The sequence shown here is derived from an EMBL/GenBank/DDBJ whole genome shotgun (WGS) entry which is preliminary data.</text>
</comment>
<proteinExistence type="inferred from homology"/>
<dbReference type="GO" id="GO:0030170">
    <property type="term" value="F:pyridoxal phosphate binding"/>
    <property type="evidence" value="ECO:0007669"/>
    <property type="project" value="InterPro"/>
</dbReference>
<feature type="domain" description="HTH gntR-type" evidence="6">
    <location>
        <begin position="19"/>
        <end position="87"/>
    </location>
</feature>
<keyword evidence="5" id="KW-0804">Transcription</keyword>
<dbReference type="InterPro" id="IPR036390">
    <property type="entry name" value="WH_DNA-bd_sf"/>
</dbReference>
<evidence type="ECO:0000256" key="1">
    <source>
        <dbReference type="ARBA" id="ARBA00005384"/>
    </source>
</evidence>
<keyword evidence="3" id="KW-0805">Transcription regulation</keyword>
<dbReference type="SMART" id="SM00345">
    <property type="entry name" value="HTH_GNTR"/>
    <property type="match status" value="1"/>
</dbReference>
<dbReference type="InterPro" id="IPR000524">
    <property type="entry name" value="Tscrpt_reg_HTH_GntR"/>
</dbReference>
<sequence length="457" mass="47386">MALRIIGQVPGPPPFAITGRGAGDIADAIEAGIVDGALPAGHPLPTVRNLAAELGTSTATVAAAYRRLGERGLVRGNGRAGTVVRPRRPRSARRVALALPPDVVDLSSGNPDPALLPDLRPALAAAADALNGTDGRSALYGHGGNAAELVSALRRRLDADHAPPGEPLVVGGSLDGIGRALATSTRPGDRVLVEDPAYCGLLDLLDALDLRPHPVAADDRGARADAVAESLTVRPAAAVFSPRGHNPTGAARTAERRDELAAVLSAAPGLLVIDDDHLGPGADRPLHPLAGTTTRWAYVYGTSKSLGPDLRVAALLADPITRHRVLGHQQASAGWVSLLLQHAVHALLVDPATDALLDRARETYRARRDALLDALRRRGHSASATSGYNVWLPVPHEATTSQALQNEGWAVRPGEAFRLVSPPAVRITTATLATPQADLLADAVDRAIAGTGRGRSA</sequence>
<evidence type="ECO:0000313" key="7">
    <source>
        <dbReference type="EMBL" id="TQL91144.1"/>
    </source>
</evidence>
<dbReference type="PANTHER" id="PTHR46577">
    <property type="entry name" value="HTH-TYPE TRANSCRIPTIONAL REGULATORY PROTEIN GABR"/>
    <property type="match status" value="1"/>
</dbReference>
<organism evidence="7 8">
    <name type="scientific">Pseudonocardia kunmingensis</name>
    <dbReference type="NCBI Taxonomy" id="630975"/>
    <lineage>
        <taxon>Bacteria</taxon>
        <taxon>Bacillati</taxon>
        <taxon>Actinomycetota</taxon>
        <taxon>Actinomycetes</taxon>
        <taxon>Pseudonocardiales</taxon>
        <taxon>Pseudonocardiaceae</taxon>
        <taxon>Pseudonocardia</taxon>
    </lineage>
</organism>
<evidence type="ECO:0000259" key="6">
    <source>
        <dbReference type="PROSITE" id="PS50949"/>
    </source>
</evidence>
<evidence type="ECO:0000256" key="2">
    <source>
        <dbReference type="ARBA" id="ARBA00022898"/>
    </source>
</evidence>
<comment type="similarity">
    <text evidence="1">In the C-terminal section; belongs to the class-I pyridoxal-phosphate-dependent aminotransferase family.</text>
</comment>
<keyword evidence="4 7" id="KW-0238">DNA-binding</keyword>
<dbReference type="PANTHER" id="PTHR46577:SF1">
    <property type="entry name" value="HTH-TYPE TRANSCRIPTIONAL REGULATORY PROTEIN GABR"/>
    <property type="match status" value="1"/>
</dbReference>
<protein>
    <submittedName>
        <fullName evidence="7">DNA-binding transcriptional MocR family regulator</fullName>
    </submittedName>
</protein>
<dbReference type="SUPFAM" id="SSF53383">
    <property type="entry name" value="PLP-dependent transferases"/>
    <property type="match status" value="1"/>
</dbReference>
<dbReference type="CDD" id="cd00609">
    <property type="entry name" value="AAT_like"/>
    <property type="match status" value="1"/>
</dbReference>
<evidence type="ECO:0000256" key="4">
    <source>
        <dbReference type="ARBA" id="ARBA00023125"/>
    </source>
</evidence>
<evidence type="ECO:0000313" key="8">
    <source>
        <dbReference type="Proteomes" id="UP000315677"/>
    </source>
</evidence>
<dbReference type="InterPro" id="IPR004839">
    <property type="entry name" value="Aminotransferase_I/II_large"/>
</dbReference>
<dbReference type="InterPro" id="IPR015424">
    <property type="entry name" value="PyrdxlP-dep_Trfase"/>
</dbReference>
<dbReference type="PROSITE" id="PS50949">
    <property type="entry name" value="HTH_GNTR"/>
    <property type="match status" value="1"/>
</dbReference>
<dbReference type="Gene3D" id="3.90.1150.10">
    <property type="entry name" value="Aspartate Aminotransferase, domain 1"/>
    <property type="match status" value="1"/>
</dbReference>
<dbReference type="SUPFAM" id="SSF46785">
    <property type="entry name" value="Winged helix' DNA-binding domain"/>
    <property type="match status" value="1"/>
</dbReference>
<dbReference type="InterPro" id="IPR015422">
    <property type="entry name" value="PyrdxlP-dep_Trfase_small"/>
</dbReference>
<evidence type="ECO:0000256" key="5">
    <source>
        <dbReference type="ARBA" id="ARBA00023163"/>
    </source>
</evidence>
<dbReference type="Gene3D" id="3.40.640.10">
    <property type="entry name" value="Type I PLP-dependent aspartate aminotransferase-like (Major domain)"/>
    <property type="match status" value="1"/>
</dbReference>
<keyword evidence="8" id="KW-1185">Reference proteome</keyword>
<dbReference type="Pfam" id="PF00392">
    <property type="entry name" value="GntR"/>
    <property type="match status" value="1"/>
</dbReference>
<dbReference type="Gene3D" id="1.10.10.10">
    <property type="entry name" value="Winged helix-like DNA-binding domain superfamily/Winged helix DNA-binding domain"/>
    <property type="match status" value="1"/>
</dbReference>
<dbReference type="GO" id="GO:0003677">
    <property type="term" value="F:DNA binding"/>
    <property type="evidence" value="ECO:0007669"/>
    <property type="project" value="UniProtKB-KW"/>
</dbReference>
<gene>
    <name evidence="7" type="ORF">FB558_8693</name>
</gene>
<dbReference type="Proteomes" id="UP000315677">
    <property type="component" value="Unassembled WGS sequence"/>
</dbReference>
<dbReference type="Pfam" id="PF00155">
    <property type="entry name" value="Aminotran_1_2"/>
    <property type="match status" value="1"/>
</dbReference>
<dbReference type="InterPro" id="IPR051446">
    <property type="entry name" value="HTH_trans_reg/aminotransferase"/>
</dbReference>
<reference evidence="7 8" key="1">
    <citation type="submission" date="2019-06" db="EMBL/GenBank/DDBJ databases">
        <title>Sequencing the genomes of 1000 actinobacteria strains.</title>
        <authorList>
            <person name="Klenk H.-P."/>
        </authorList>
    </citation>
    <scope>NUCLEOTIDE SEQUENCE [LARGE SCALE GENOMIC DNA]</scope>
    <source>
        <strain evidence="7 8">DSM 45301</strain>
    </source>
</reference>
<keyword evidence="2" id="KW-0663">Pyridoxal phosphate</keyword>
<dbReference type="EMBL" id="VFPA01000010">
    <property type="protein sequence ID" value="TQL91144.1"/>
    <property type="molecule type" value="Genomic_DNA"/>
</dbReference>
<accession>A0A543C242</accession>
<dbReference type="InterPro" id="IPR036388">
    <property type="entry name" value="WH-like_DNA-bd_sf"/>
</dbReference>
<dbReference type="AlphaFoldDB" id="A0A543C242"/>
<name>A0A543C242_9PSEU</name>
<dbReference type="InterPro" id="IPR015421">
    <property type="entry name" value="PyrdxlP-dep_Trfase_major"/>
</dbReference>
<evidence type="ECO:0000256" key="3">
    <source>
        <dbReference type="ARBA" id="ARBA00023015"/>
    </source>
</evidence>
<dbReference type="CDD" id="cd07377">
    <property type="entry name" value="WHTH_GntR"/>
    <property type="match status" value="1"/>
</dbReference>